<dbReference type="WBParaSite" id="nRc.2.0.1.t15355-RA">
    <property type="protein sequence ID" value="nRc.2.0.1.t15355-RA"/>
    <property type="gene ID" value="nRc.2.0.1.g15355"/>
</dbReference>
<proteinExistence type="predicted"/>
<dbReference type="Proteomes" id="UP000887565">
    <property type="component" value="Unplaced"/>
</dbReference>
<evidence type="ECO:0000313" key="1">
    <source>
        <dbReference type="Proteomes" id="UP000887565"/>
    </source>
</evidence>
<sequence>MHRIDVDPATSSKPLPLIKALRSRSRGQTHIGTEKILSHFRTARMKARGNNAVPRGTDQIIAKYLMRKQLTEHVSWRDPARPYTRSKCCTYSTYARPGNRFWDEYYKVLLLNNKPLIVSSLIIDQIRSLRSESTAI</sequence>
<name>A0A915ING8_ROMCU</name>
<organism evidence="1 2">
    <name type="scientific">Romanomermis culicivorax</name>
    <name type="common">Nematode worm</name>
    <dbReference type="NCBI Taxonomy" id="13658"/>
    <lineage>
        <taxon>Eukaryota</taxon>
        <taxon>Metazoa</taxon>
        <taxon>Ecdysozoa</taxon>
        <taxon>Nematoda</taxon>
        <taxon>Enoplea</taxon>
        <taxon>Dorylaimia</taxon>
        <taxon>Mermithida</taxon>
        <taxon>Mermithoidea</taxon>
        <taxon>Mermithidae</taxon>
        <taxon>Romanomermis</taxon>
    </lineage>
</organism>
<keyword evidence="1" id="KW-1185">Reference proteome</keyword>
<protein>
    <submittedName>
        <fullName evidence="2">Uncharacterized protein</fullName>
    </submittedName>
</protein>
<dbReference type="AlphaFoldDB" id="A0A915ING8"/>
<evidence type="ECO:0000313" key="2">
    <source>
        <dbReference type="WBParaSite" id="nRc.2.0.1.t15355-RA"/>
    </source>
</evidence>
<reference evidence="2" key="1">
    <citation type="submission" date="2022-11" db="UniProtKB">
        <authorList>
            <consortium name="WormBaseParasite"/>
        </authorList>
    </citation>
    <scope>IDENTIFICATION</scope>
</reference>
<accession>A0A915ING8</accession>